<evidence type="ECO:0000256" key="6">
    <source>
        <dbReference type="ARBA" id="ARBA00023002"/>
    </source>
</evidence>
<evidence type="ECO:0000256" key="4">
    <source>
        <dbReference type="ARBA" id="ARBA00022563"/>
    </source>
</evidence>
<dbReference type="InterPro" id="IPR001796">
    <property type="entry name" value="DHFR_dom"/>
</dbReference>
<evidence type="ECO:0000259" key="9">
    <source>
        <dbReference type="PROSITE" id="PS51330"/>
    </source>
</evidence>
<evidence type="ECO:0000256" key="5">
    <source>
        <dbReference type="ARBA" id="ARBA00022857"/>
    </source>
</evidence>
<dbReference type="PANTHER" id="PTHR48069:SF3">
    <property type="entry name" value="DIHYDROFOLATE REDUCTASE"/>
    <property type="match status" value="1"/>
</dbReference>
<keyword evidence="5 8" id="KW-0521">NADP</keyword>
<dbReference type="Pfam" id="PF00186">
    <property type="entry name" value="DHFR_1"/>
    <property type="match status" value="1"/>
</dbReference>
<reference evidence="10 12" key="1">
    <citation type="submission" date="2018-06" db="EMBL/GenBank/DDBJ databases">
        <title>Genomic Encyclopedia of Archaeal and Bacterial Type Strains, Phase II (KMG-II): from individual species to whole genera.</title>
        <authorList>
            <person name="Goeker M."/>
        </authorList>
    </citation>
    <scope>NUCLEOTIDE SEQUENCE [LARGE SCALE GENOMIC DNA]</scope>
    <source>
        <strain evidence="10 12">DSM 22686</strain>
    </source>
</reference>
<dbReference type="GO" id="GO:0070401">
    <property type="term" value="F:NADP+ binding"/>
    <property type="evidence" value="ECO:0007669"/>
    <property type="project" value="UniProtKB-ARBA"/>
</dbReference>
<organism evidence="10 12">
    <name type="scientific">Algoriphagus ratkowskyi</name>
    <dbReference type="NCBI Taxonomy" id="57028"/>
    <lineage>
        <taxon>Bacteria</taxon>
        <taxon>Pseudomonadati</taxon>
        <taxon>Bacteroidota</taxon>
        <taxon>Cytophagia</taxon>
        <taxon>Cytophagales</taxon>
        <taxon>Cyclobacteriaceae</taxon>
        <taxon>Algoriphagus</taxon>
    </lineage>
</organism>
<evidence type="ECO:0000256" key="8">
    <source>
        <dbReference type="PIRNR" id="PIRNR000194"/>
    </source>
</evidence>
<keyword evidence="6 8" id="KW-0560">Oxidoreductase</keyword>
<dbReference type="RefSeq" id="WP_086502255.1">
    <property type="nucleotide sequence ID" value="NZ_MSSV01000015.1"/>
</dbReference>
<dbReference type="GO" id="GO:0005829">
    <property type="term" value="C:cytosol"/>
    <property type="evidence" value="ECO:0007669"/>
    <property type="project" value="TreeGrafter"/>
</dbReference>
<evidence type="ECO:0000313" key="12">
    <source>
        <dbReference type="Proteomes" id="UP000249115"/>
    </source>
</evidence>
<comment type="similarity">
    <text evidence="2 8">Belongs to the dihydrofolate reductase family.</text>
</comment>
<evidence type="ECO:0000313" key="13">
    <source>
        <dbReference type="Proteomes" id="UP000321927"/>
    </source>
</evidence>
<gene>
    <name evidence="11" type="ORF">ESW18_15400</name>
    <name evidence="10" type="ORF">LV84_02956</name>
</gene>
<dbReference type="SUPFAM" id="SSF53597">
    <property type="entry name" value="Dihydrofolate reductase-like"/>
    <property type="match status" value="1"/>
</dbReference>
<dbReference type="PRINTS" id="PR00070">
    <property type="entry name" value="DHFR"/>
</dbReference>
<dbReference type="GO" id="GO:0046655">
    <property type="term" value="P:folic acid metabolic process"/>
    <property type="evidence" value="ECO:0007669"/>
    <property type="project" value="TreeGrafter"/>
</dbReference>
<comment type="function">
    <text evidence="7 8">Key enzyme in folate metabolism. Catalyzes an essential reaction for de novo glycine and purine synthesis, and for DNA precursor synthesis.</text>
</comment>
<dbReference type="PROSITE" id="PS51330">
    <property type="entry name" value="DHFR_2"/>
    <property type="match status" value="1"/>
</dbReference>
<reference evidence="11 13" key="2">
    <citation type="submission" date="2019-08" db="EMBL/GenBank/DDBJ databases">
        <title>Genome of Algoriphagus ratkowskyi IC026.</title>
        <authorList>
            <person name="Bowman J.P."/>
        </authorList>
    </citation>
    <scope>NUCLEOTIDE SEQUENCE [LARGE SCALE GENOMIC DNA]</scope>
    <source>
        <strain evidence="11 13">IC026</strain>
    </source>
</reference>
<dbReference type="OrthoDB" id="9804315at2"/>
<dbReference type="Proteomes" id="UP000321927">
    <property type="component" value="Unassembled WGS sequence"/>
</dbReference>
<dbReference type="GO" id="GO:0046452">
    <property type="term" value="P:dihydrofolate metabolic process"/>
    <property type="evidence" value="ECO:0007669"/>
    <property type="project" value="TreeGrafter"/>
</dbReference>
<dbReference type="AlphaFoldDB" id="A0A2W7QZA1"/>
<dbReference type="FunFam" id="3.40.430.10:FF:000001">
    <property type="entry name" value="Dihydrofolate reductase"/>
    <property type="match status" value="1"/>
</dbReference>
<dbReference type="InterPro" id="IPR012259">
    <property type="entry name" value="DHFR"/>
</dbReference>
<name>A0A2W7QZA1_9BACT</name>
<dbReference type="CDD" id="cd00209">
    <property type="entry name" value="DHFR"/>
    <property type="match status" value="1"/>
</dbReference>
<evidence type="ECO:0000256" key="1">
    <source>
        <dbReference type="ARBA" id="ARBA00004903"/>
    </source>
</evidence>
<dbReference type="Gene3D" id="3.40.430.10">
    <property type="entry name" value="Dihydrofolate Reductase, subunit A"/>
    <property type="match status" value="1"/>
</dbReference>
<dbReference type="Proteomes" id="UP000249115">
    <property type="component" value="Unassembled WGS sequence"/>
</dbReference>
<dbReference type="UniPathway" id="UPA00077">
    <property type="reaction ID" value="UER00158"/>
</dbReference>
<comment type="caution">
    <text evidence="10">The sequence shown here is derived from an EMBL/GenBank/DDBJ whole genome shotgun (WGS) entry which is preliminary data.</text>
</comment>
<accession>A0A2W7QZA1</accession>
<evidence type="ECO:0000256" key="3">
    <source>
        <dbReference type="ARBA" id="ARBA00012856"/>
    </source>
</evidence>
<dbReference type="InterPro" id="IPR024072">
    <property type="entry name" value="DHFR-like_dom_sf"/>
</dbReference>
<dbReference type="PANTHER" id="PTHR48069">
    <property type="entry name" value="DIHYDROFOLATE REDUCTASE"/>
    <property type="match status" value="1"/>
</dbReference>
<dbReference type="GO" id="GO:0006730">
    <property type="term" value="P:one-carbon metabolic process"/>
    <property type="evidence" value="ECO:0007669"/>
    <property type="project" value="UniProtKB-KW"/>
</dbReference>
<dbReference type="EMBL" id="VORV01000010">
    <property type="protein sequence ID" value="TXD76747.1"/>
    <property type="molecule type" value="Genomic_DNA"/>
</dbReference>
<evidence type="ECO:0000313" key="10">
    <source>
        <dbReference type="EMBL" id="PZX53848.1"/>
    </source>
</evidence>
<comment type="pathway">
    <text evidence="1 8">Cofactor biosynthesis; tetrahydrofolate biosynthesis; 5,6,7,8-tetrahydrofolate from 7,8-dihydrofolate: step 1/1.</text>
</comment>
<dbReference type="GO" id="GO:0046654">
    <property type="term" value="P:tetrahydrofolate biosynthetic process"/>
    <property type="evidence" value="ECO:0007669"/>
    <property type="project" value="UniProtKB-UniPathway"/>
</dbReference>
<evidence type="ECO:0000256" key="2">
    <source>
        <dbReference type="ARBA" id="ARBA00009539"/>
    </source>
</evidence>
<evidence type="ECO:0000256" key="7">
    <source>
        <dbReference type="ARBA" id="ARBA00025067"/>
    </source>
</evidence>
<protein>
    <recommendedName>
        <fullName evidence="3 8">Dihydrofolate reductase</fullName>
        <ecNumber evidence="3 8">1.5.1.3</ecNumber>
    </recommendedName>
</protein>
<comment type="catalytic activity">
    <reaction evidence="8">
        <text>(6S)-5,6,7,8-tetrahydrofolate + NADP(+) = 7,8-dihydrofolate + NADPH + H(+)</text>
        <dbReference type="Rhea" id="RHEA:15009"/>
        <dbReference type="ChEBI" id="CHEBI:15378"/>
        <dbReference type="ChEBI" id="CHEBI:57451"/>
        <dbReference type="ChEBI" id="CHEBI:57453"/>
        <dbReference type="ChEBI" id="CHEBI:57783"/>
        <dbReference type="ChEBI" id="CHEBI:58349"/>
        <dbReference type="EC" id="1.5.1.3"/>
    </reaction>
</comment>
<keyword evidence="13" id="KW-1185">Reference proteome</keyword>
<sequence length="164" mass="18950">MKISLIAAVAENNVIGKDNEMVWRLPDDFKRFKALTSNHFILMGRKSFESLDGLLPNRTHVVITRNKNYSMPEGHFVFHSLEEGLAFCESKNVDHLYVIGGGEIYKEALPHAHQMQLTEVNASPEGDAFFPEFDKSNWKTSFSEHHPADERHEYSFTYVDYERI</sequence>
<keyword evidence="4 8" id="KW-0554">One-carbon metabolism</keyword>
<evidence type="ECO:0000313" key="11">
    <source>
        <dbReference type="EMBL" id="TXD76747.1"/>
    </source>
</evidence>
<dbReference type="EMBL" id="QKZU01000011">
    <property type="protein sequence ID" value="PZX53848.1"/>
    <property type="molecule type" value="Genomic_DNA"/>
</dbReference>
<proteinExistence type="inferred from homology"/>
<feature type="domain" description="DHFR" evidence="9">
    <location>
        <begin position="2"/>
        <end position="163"/>
    </location>
</feature>
<dbReference type="PIRSF" id="PIRSF000194">
    <property type="entry name" value="DHFR"/>
    <property type="match status" value="1"/>
</dbReference>
<dbReference type="EC" id="1.5.1.3" evidence="3 8"/>
<dbReference type="GO" id="GO:0004146">
    <property type="term" value="F:dihydrofolate reductase activity"/>
    <property type="evidence" value="ECO:0007669"/>
    <property type="project" value="UniProtKB-EC"/>
</dbReference>